<comment type="subcellular location">
    <subcellularLocation>
        <location evidence="1">Cell membrane</location>
        <topology evidence="1">Multi-pass membrane protein</topology>
    </subcellularLocation>
</comment>
<feature type="transmembrane region" description="Helical" evidence="7">
    <location>
        <begin position="137"/>
        <end position="156"/>
    </location>
</feature>
<gene>
    <name evidence="8" type="ORF">ACFQDL_06145</name>
</gene>
<evidence type="ECO:0000256" key="2">
    <source>
        <dbReference type="ARBA" id="ARBA00022475"/>
    </source>
</evidence>
<feature type="transmembrane region" description="Helical" evidence="7">
    <location>
        <begin position="188"/>
        <end position="205"/>
    </location>
</feature>
<keyword evidence="9" id="KW-1185">Reference proteome</keyword>
<feature type="transmembrane region" description="Helical" evidence="7">
    <location>
        <begin position="241"/>
        <end position="260"/>
    </location>
</feature>
<evidence type="ECO:0000256" key="5">
    <source>
        <dbReference type="ARBA" id="ARBA00022989"/>
    </source>
</evidence>
<dbReference type="Proteomes" id="UP001596422">
    <property type="component" value="Unassembled WGS sequence"/>
</dbReference>
<dbReference type="CDD" id="cd06854">
    <property type="entry name" value="GT_WbpL_WbcO_like"/>
    <property type="match status" value="1"/>
</dbReference>
<feature type="transmembrane region" description="Helical" evidence="7">
    <location>
        <begin position="217"/>
        <end position="235"/>
    </location>
</feature>
<feature type="transmembrane region" description="Helical" evidence="7">
    <location>
        <begin position="106"/>
        <end position="131"/>
    </location>
</feature>
<evidence type="ECO:0000313" key="9">
    <source>
        <dbReference type="Proteomes" id="UP001596422"/>
    </source>
</evidence>
<proteinExistence type="predicted"/>
<sequence length="290" mass="30559">MVEAGGMLGLLAGAAVLAALLTGALRRYALAGGMLDVPNARSSHMLPTPRGGGVSVVLVYLAGLCLLFSQGLMADEVLIGLVGAGVLVALIGWVDDRQSVAARWRLAVHFLAAGWGLFWLGGLPPVVIYAVEFDLGWLGHGLALLYLVWLLNLYNFMDGIDGIAGVEAVTVALGGCLLAVMAGAGVEAWWPMLLLAAGVAGFLVWNWPPARIFMGDAGSGFIGLMLGLLSIQAAYQSFELLAGWLVLLAVFVTDATLTLIRRLLRGMPLAEAHRSHGYQYAARRLGSHRG</sequence>
<evidence type="ECO:0000256" key="1">
    <source>
        <dbReference type="ARBA" id="ARBA00004651"/>
    </source>
</evidence>
<keyword evidence="5 7" id="KW-1133">Transmembrane helix</keyword>
<accession>A0ABW1ZX19</accession>
<comment type="caution">
    <text evidence="8">The sequence shown here is derived from an EMBL/GenBank/DDBJ whole genome shotgun (WGS) entry which is preliminary data.</text>
</comment>
<organism evidence="8 9">
    <name type="scientific">Marinobacterium aestuariivivens</name>
    <dbReference type="NCBI Taxonomy" id="1698799"/>
    <lineage>
        <taxon>Bacteria</taxon>
        <taxon>Pseudomonadati</taxon>
        <taxon>Pseudomonadota</taxon>
        <taxon>Gammaproteobacteria</taxon>
        <taxon>Oceanospirillales</taxon>
        <taxon>Oceanospirillaceae</taxon>
        <taxon>Marinobacterium</taxon>
    </lineage>
</organism>
<evidence type="ECO:0000256" key="7">
    <source>
        <dbReference type="SAM" id="Phobius"/>
    </source>
</evidence>
<evidence type="ECO:0000256" key="3">
    <source>
        <dbReference type="ARBA" id="ARBA00022679"/>
    </source>
</evidence>
<feature type="transmembrane region" description="Helical" evidence="7">
    <location>
        <begin position="163"/>
        <end position="182"/>
    </location>
</feature>
<dbReference type="PANTHER" id="PTHR22926:SF3">
    <property type="entry name" value="UNDECAPRENYL-PHOSPHATE ALPHA-N-ACETYLGLUCOSAMINYL 1-PHOSPHATE TRANSFERASE"/>
    <property type="match status" value="1"/>
</dbReference>
<dbReference type="InterPro" id="IPR000715">
    <property type="entry name" value="Glycosyl_transferase_4"/>
</dbReference>
<keyword evidence="3" id="KW-0808">Transferase</keyword>
<evidence type="ECO:0000313" key="8">
    <source>
        <dbReference type="EMBL" id="MFC6669713.1"/>
    </source>
</evidence>
<evidence type="ECO:0000256" key="6">
    <source>
        <dbReference type="ARBA" id="ARBA00023136"/>
    </source>
</evidence>
<reference evidence="9" key="1">
    <citation type="journal article" date="2019" name="Int. J. Syst. Evol. Microbiol.">
        <title>The Global Catalogue of Microorganisms (GCM) 10K type strain sequencing project: providing services to taxonomists for standard genome sequencing and annotation.</title>
        <authorList>
            <consortium name="The Broad Institute Genomics Platform"/>
            <consortium name="The Broad Institute Genome Sequencing Center for Infectious Disease"/>
            <person name="Wu L."/>
            <person name="Ma J."/>
        </authorList>
    </citation>
    <scope>NUCLEOTIDE SEQUENCE [LARGE SCALE GENOMIC DNA]</scope>
    <source>
        <strain evidence="9">NBRC 111756</strain>
    </source>
</reference>
<dbReference type="RefSeq" id="WP_379908253.1">
    <property type="nucleotide sequence ID" value="NZ_JBHSWE010000001.1"/>
</dbReference>
<feature type="transmembrane region" description="Helical" evidence="7">
    <location>
        <begin position="77"/>
        <end position="94"/>
    </location>
</feature>
<keyword evidence="2" id="KW-1003">Cell membrane</keyword>
<dbReference type="EMBL" id="JBHSWE010000001">
    <property type="protein sequence ID" value="MFC6669713.1"/>
    <property type="molecule type" value="Genomic_DNA"/>
</dbReference>
<protein>
    <submittedName>
        <fullName evidence="8">Glycosyltransferase family 4 protein</fullName>
    </submittedName>
</protein>
<feature type="transmembrane region" description="Helical" evidence="7">
    <location>
        <begin position="6"/>
        <end position="25"/>
    </location>
</feature>
<keyword evidence="4 7" id="KW-0812">Transmembrane</keyword>
<name>A0ABW1ZX19_9GAMM</name>
<feature type="transmembrane region" description="Helical" evidence="7">
    <location>
        <begin position="51"/>
        <end position="71"/>
    </location>
</feature>
<evidence type="ECO:0000256" key="4">
    <source>
        <dbReference type="ARBA" id="ARBA00022692"/>
    </source>
</evidence>
<dbReference type="PANTHER" id="PTHR22926">
    <property type="entry name" value="PHOSPHO-N-ACETYLMURAMOYL-PENTAPEPTIDE-TRANSFERASE"/>
    <property type="match status" value="1"/>
</dbReference>
<dbReference type="Pfam" id="PF00953">
    <property type="entry name" value="Glycos_transf_4"/>
    <property type="match status" value="1"/>
</dbReference>
<keyword evidence="6 7" id="KW-0472">Membrane</keyword>